<dbReference type="EMBL" id="KZ989297">
    <property type="protein sequence ID" value="RKP26960.1"/>
    <property type="molecule type" value="Genomic_DNA"/>
</dbReference>
<evidence type="ECO:0000256" key="4">
    <source>
        <dbReference type="RuleBase" id="RU000570"/>
    </source>
</evidence>
<protein>
    <recommendedName>
        <fullName evidence="4">Ribosomal protein</fullName>
    </recommendedName>
</protein>
<evidence type="ECO:0000313" key="5">
    <source>
        <dbReference type="EMBL" id="RKP26960.1"/>
    </source>
</evidence>
<dbReference type="PANTHER" id="PTHR18804">
    <property type="entry name" value="RIBOSOMAL PROTEIN"/>
    <property type="match status" value="1"/>
</dbReference>
<keyword evidence="2 4" id="KW-0689">Ribosomal protein</keyword>
<dbReference type="HAMAP" id="MF_00251">
    <property type="entry name" value="Ribosomal_bL36"/>
    <property type="match status" value="1"/>
</dbReference>
<gene>
    <name evidence="5" type="ORF">SYNPS1DRAFT_13400</name>
</gene>
<keyword evidence="3 4" id="KW-0687">Ribonucleoprotein</keyword>
<accession>A0A4P9Z5Q2</accession>
<evidence type="ECO:0000256" key="2">
    <source>
        <dbReference type="ARBA" id="ARBA00022980"/>
    </source>
</evidence>
<dbReference type="Pfam" id="PF00444">
    <property type="entry name" value="Ribosomal_L36"/>
    <property type="match status" value="1"/>
</dbReference>
<dbReference type="PROSITE" id="PS00828">
    <property type="entry name" value="RIBOSOMAL_L36"/>
    <property type="match status" value="1"/>
</dbReference>
<dbReference type="NCBIfam" id="TIGR01022">
    <property type="entry name" value="rpmJ_bact"/>
    <property type="match status" value="1"/>
</dbReference>
<evidence type="ECO:0000256" key="3">
    <source>
        <dbReference type="ARBA" id="ARBA00023274"/>
    </source>
</evidence>
<dbReference type="SUPFAM" id="SSF57840">
    <property type="entry name" value="Ribosomal protein L36"/>
    <property type="match status" value="1"/>
</dbReference>
<keyword evidence="6" id="KW-1185">Reference proteome</keyword>
<dbReference type="GO" id="GO:0003735">
    <property type="term" value="F:structural constituent of ribosome"/>
    <property type="evidence" value="ECO:0007669"/>
    <property type="project" value="InterPro"/>
</dbReference>
<evidence type="ECO:0000313" key="6">
    <source>
        <dbReference type="Proteomes" id="UP000278143"/>
    </source>
</evidence>
<dbReference type="GO" id="GO:0005840">
    <property type="term" value="C:ribosome"/>
    <property type="evidence" value="ECO:0007669"/>
    <property type="project" value="UniProtKB-KW"/>
</dbReference>
<dbReference type="InterPro" id="IPR052010">
    <property type="entry name" value="Ribosomal_LSU_bL36"/>
</dbReference>
<dbReference type="AlphaFoldDB" id="A0A4P9Z5Q2"/>
<evidence type="ECO:0000256" key="1">
    <source>
        <dbReference type="ARBA" id="ARBA00007645"/>
    </source>
</evidence>
<dbReference type="OrthoDB" id="10265903at2759"/>
<dbReference type="GO" id="GO:1990904">
    <property type="term" value="C:ribonucleoprotein complex"/>
    <property type="evidence" value="ECO:0007669"/>
    <property type="project" value="UniProtKB-KW"/>
</dbReference>
<comment type="similarity">
    <text evidence="1 4">Belongs to the bacterial ribosomal protein bL36 family.</text>
</comment>
<reference evidence="6" key="1">
    <citation type="journal article" date="2018" name="Nat. Microbiol.">
        <title>Leveraging single-cell genomics to expand the fungal tree of life.</title>
        <authorList>
            <person name="Ahrendt S.R."/>
            <person name="Quandt C.A."/>
            <person name="Ciobanu D."/>
            <person name="Clum A."/>
            <person name="Salamov A."/>
            <person name="Andreopoulos B."/>
            <person name="Cheng J.F."/>
            <person name="Woyke T."/>
            <person name="Pelin A."/>
            <person name="Henrissat B."/>
            <person name="Reynolds N.K."/>
            <person name="Benny G.L."/>
            <person name="Smith M.E."/>
            <person name="James T.Y."/>
            <person name="Grigoriev I.V."/>
        </authorList>
    </citation>
    <scope>NUCLEOTIDE SEQUENCE [LARGE SCALE GENOMIC DNA]</scope>
    <source>
        <strain evidence="6">Benny S71-1</strain>
    </source>
</reference>
<dbReference type="Proteomes" id="UP000278143">
    <property type="component" value="Unassembled WGS sequence"/>
</dbReference>
<organism evidence="5 6">
    <name type="scientific">Syncephalis pseudoplumigaleata</name>
    <dbReference type="NCBI Taxonomy" id="1712513"/>
    <lineage>
        <taxon>Eukaryota</taxon>
        <taxon>Fungi</taxon>
        <taxon>Fungi incertae sedis</taxon>
        <taxon>Zoopagomycota</taxon>
        <taxon>Zoopagomycotina</taxon>
        <taxon>Zoopagomycetes</taxon>
        <taxon>Zoopagales</taxon>
        <taxon>Piptocephalidaceae</taxon>
        <taxon>Syncephalis</taxon>
    </lineage>
</organism>
<dbReference type="InterPro" id="IPR000473">
    <property type="entry name" value="Ribosomal_bL36"/>
</dbReference>
<dbReference type="PANTHER" id="PTHR18804:SF16">
    <property type="entry name" value="RIBOSOMAL PROTEIN"/>
    <property type="match status" value="1"/>
</dbReference>
<dbReference type="GO" id="GO:0006412">
    <property type="term" value="P:translation"/>
    <property type="evidence" value="ECO:0007669"/>
    <property type="project" value="InterPro"/>
</dbReference>
<sequence>MAGPLSIFGLQGQWRGMKVRASIKKRCDGCSIVRRRGRRFVICSRDKKHKQRQG</sequence>
<proteinExistence type="inferred from homology"/>
<dbReference type="InterPro" id="IPR035977">
    <property type="entry name" value="Ribosomal_bL36_sp"/>
</dbReference>
<name>A0A4P9Z5Q2_9FUNG</name>